<evidence type="ECO:0000259" key="4">
    <source>
        <dbReference type="Pfam" id="PF01321"/>
    </source>
</evidence>
<comment type="caution">
    <text evidence="5">The sequence shown here is derived from an EMBL/GenBank/DDBJ whole genome shotgun (WGS) entry which is preliminary data.</text>
</comment>
<dbReference type="PATRIC" id="fig|585524.9.peg.977"/>
<dbReference type="PANTHER" id="PTHR46112:SF3">
    <property type="entry name" value="AMINOPEPTIDASE YPDF"/>
    <property type="match status" value="1"/>
</dbReference>
<protein>
    <submittedName>
        <fullName evidence="5">Creatinase</fullName>
        <ecNumber evidence="5">3.4.13.9</ecNumber>
    </submittedName>
</protein>
<evidence type="ECO:0000313" key="5">
    <source>
        <dbReference type="EMBL" id="EFG55917.1"/>
    </source>
</evidence>
<dbReference type="EC" id="3.4.13.9" evidence="5"/>
<dbReference type="eggNOG" id="COG0006">
    <property type="taxonomic scope" value="Bacteria"/>
</dbReference>
<dbReference type="SUPFAM" id="SSF55920">
    <property type="entry name" value="Creatinase/aminopeptidase"/>
    <property type="match status" value="1"/>
</dbReference>
<organism evidence="5 6">
    <name type="scientific">Lactobacillus amylolyticus DSM 11664</name>
    <dbReference type="NCBI Taxonomy" id="585524"/>
    <lineage>
        <taxon>Bacteria</taxon>
        <taxon>Bacillati</taxon>
        <taxon>Bacillota</taxon>
        <taxon>Bacilli</taxon>
        <taxon>Lactobacillales</taxon>
        <taxon>Lactobacillaceae</taxon>
        <taxon>Lactobacillus</taxon>
    </lineage>
</organism>
<proteinExistence type="predicted"/>
<dbReference type="PROSITE" id="PS00491">
    <property type="entry name" value="PROLINE_PEPTIDASE"/>
    <property type="match status" value="1"/>
</dbReference>
<feature type="domain" description="Creatinase N-terminal" evidence="4">
    <location>
        <begin position="14"/>
        <end position="142"/>
    </location>
</feature>
<keyword evidence="2 5" id="KW-0378">Hydrolase</keyword>
<dbReference type="CDD" id="cd01092">
    <property type="entry name" value="APP-like"/>
    <property type="match status" value="1"/>
</dbReference>
<sequence>MDKQEELLSLLNQRISKVTDLIKEKDADAMIIINQANYRYLTNFTGEEAELILGKDGSRILLSDSRFADQIKAQAPGQMDVIMQQSSDVAGELTKALKKTNYRKVLVEADVMTAAVFDQLKRQNPDISFEFSEQLVERVRNVKDELEIATLRKAIEISMTSFKQILPLIKPGVTERSVATKLDYYFKENGGDGPDFDTIVASGVRSAWAHGVASDKKMENGDMIVIDFGSFYNGYAADITRTVCLGKVDPELEKIYQIVHEAQRRGIEAATVGHTGRDVDRAARDYITEQGYGQYFGHGIGHGIGLEIHELCQPALPFGKQKLVNNMVHTVEPGIYLPEKGGVRIEDDILINGQNPETLSNLPKDELLSL</sequence>
<dbReference type="Gene3D" id="3.90.230.10">
    <property type="entry name" value="Creatinase/methionine aminopeptidase superfamily"/>
    <property type="match status" value="1"/>
</dbReference>
<reference evidence="5 6" key="1">
    <citation type="submission" date="2010-04" db="EMBL/GenBank/DDBJ databases">
        <authorList>
            <person name="Muzny D."/>
            <person name="Qin X."/>
            <person name="Deng J."/>
            <person name="Jiang H."/>
            <person name="Liu Y."/>
            <person name="Qu J."/>
            <person name="Song X.-Z."/>
            <person name="Zhang L."/>
            <person name="Thornton R."/>
            <person name="Coyle M."/>
            <person name="Francisco L."/>
            <person name="Jackson L."/>
            <person name="Javaid M."/>
            <person name="Korchina V."/>
            <person name="Kovar C."/>
            <person name="Mata R."/>
            <person name="Mathew T."/>
            <person name="Ngo R."/>
            <person name="Nguyen L."/>
            <person name="Nguyen N."/>
            <person name="Okwuonu G."/>
            <person name="Ongeri F."/>
            <person name="Pham C."/>
            <person name="Simmons D."/>
            <person name="Wilczek-Boney K."/>
            <person name="Hale W."/>
            <person name="Jakkamsetti A."/>
            <person name="Pham P."/>
            <person name="Ruth R."/>
            <person name="San Lucas F."/>
            <person name="Warren J."/>
            <person name="Zhang J."/>
            <person name="Zhao Z."/>
            <person name="Zhou C."/>
            <person name="Zhu D."/>
            <person name="Lee S."/>
            <person name="Bess C."/>
            <person name="Blankenburg K."/>
            <person name="Forbes L."/>
            <person name="Fu Q."/>
            <person name="Gubbala S."/>
            <person name="Hirani K."/>
            <person name="Jayaseelan J.C."/>
            <person name="Lara F."/>
            <person name="Munidasa M."/>
            <person name="Palculict T."/>
            <person name="Patil S."/>
            <person name="Pu L.-L."/>
            <person name="Saada N."/>
            <person name="Tang L."/>
            <person name="Weissenberger G."/>
            <person name="Zhu Y."/>
            <person name="Hemphill L."/>
            <person name="Shang Y."/>
            <person name="Youmans B."/>
            <person name="Ayvaz T."/>
            <person name="Ross M."/>
            <person name="Santibanez J."/>
            <person name="Aqrawi P."/>
            <person name="Gross S."/>
            <person name="Joshi V."/>
            <person name="Fowler G."/>
            <person name="Nazareth L."/>
            <person name="Reid J."/>
            <person name="Worley K."/>
            <person name="Petrosino J."/>
            <person name="Highlander S."/>
            <person name="Gibbs R."/>
        </authorList>
    </citation>
    <scope>NUCLEOTIDE SEQUENCE [LARGE SCALE GENOMIC DNA]</scope>
    <source>
        <strain evidence="5 6">DSM 11664</strain>
    </source>
</reference>
<name>D4YSA2_9LACO</name>
<dbReference type="EMBL" id="ADNY01000013">
    <property type="protein sequence ID" value="EFG55917.1"/>
    <property type="molecule type" value="Genomic_DNA"/>
</dbReference>
<dbReference type="InterPro" id="IPR050659">
    <property type="entry name" value="Peptidase_M24B"/>
</dbReference>
<dbReference type="GO" id="GO:0102009">
    <property type="term" value="F:proline dipeptidase activity"/>
    <property type="evidence" value="ECO:0007669"/>
    <property type="project" value="UniProtKB-EC"/>
</dbReference>
<keyword evidence="6" id="KW-1185">Reference proteome</keyword>
<evidence type="ECO:0000256" key="2">
    <source>
        <dbReference type="ARBA" id="ARBA00022801"/>
    </source>
</evidence>
<dbReference type="GO" id="GO:0004177">
    <property type="term" value="F:aminopeptidase activity"/>
    <property type="evidence" value="ECO:0007669"/>
    <property type="project" value="UniProtKB-ARBA"/>
</dbReference>
<dbReference type="AlphaFoldDB" id="D4YSA2"/>
<keyword evidence="5" id="KW-0645">Protease</keyword>
<dbReference type="InterPro" id="IPR001714">
    <property type="entry name" value="Pept_M24_MAP"/>
</dbReference>
<dbReference type="Pfam" id="PF00557">
    <property type="entry name" value="Peptidase_M24"/>
    <property type="match status" value="1"/>
</dbReference>
<dbReference type="STRING" id="83683.B1745_02600"/>
<keyword evidence="5" id="KW-0224">Dipeptidase</keyword>
<feature type="domain" description="Peptidase M24" evidence="3">
    <location>
        <begin position="150"/>
        <end position="351"/>
    </location>
</feature>
<dbReference type="InterPro" id="IPR001131">
    <property type="entry name" value="Peptidase_M24B_aminopep-P_CS"/>
</dbReference>
<dbReference type="Pfam" id="PF01321">
    <property type="entry name" value="Creatinase_N"/>
    <property type="match status" value="1"/>
</dbReference>
<dbReference type="Proteomes" id="UP000004069">
    <property type="component" value="Unassembled WGS sequence"/>
</dbReference>
<dbReference type="PANTHER" id="PTHR46112">
    <property type="entry name" value="AMINOPEPTIDASE"/>
    <property type="match status" value="1"/>
</dbReference>
<dbReference type="Gene3D" id="3.40.350.10">
    <property type="entry name" value="Creatinase/prolidase N-terminal domain"/>
    <property type="match status" value="1"/>
</dbReference>
<dbReference type="OrthoDB" id="9806388at2"/>
<gene>
    <name evidence="5" type="primary">pepQ2</name>
    <name evidence="5" type="ORF">HMPREF0493_0380</name>
</gene>
<evidence type="ECO:0000259" key="3">
    <source>
        <dbReference type="Pfam" id="PF00557"/>
    </source>
</evidence>
<dbReference type="InterPro" id="IPR000587">
    <property type="entry name" value="Creatinase_N"/>
</dbReference>
<dbReference type="PRINTS" id="PR00599">
    <property type="entry name" value="MAPEPTIDASE"/>
</dbReference>
<dbReference type="GO" id="GO:0046872">
    <property type="term" value="F:metal ion binding"/>
    <property type="evidence" value="ECO:0007669"/>
    <property type="project" value="UniProtKB-KW"/>
</dbReference>
<accession>D4YSA2</accession>
<dbReference type="GO" id="GO:0008235">
    <property type="term" value="F:metalloexopeptidase activity"/>
    <property type="evidence" value="ECO:0007669"/>
    <property type="project" value="UniProtKB-ARBA"/>
</dbReference>
<keyword evidence="1" id="KW-0479">Metal-binding</keyword>
<dbReference type="InterPro" id="IPR029149">
    <property type="entry name" value="Creatin/AminoP/Spt16_N"/>
</dbReference>
<evidence type="ECO:0000313" key="6">
    <source>
        <dbReference type="Proteomes" id="UP000004069"/>
    </source>
</evidence>
<dbReference type="RefSeq" id="WP_006351534.1">
    <property type="nucleotide sequence ID" value="NZ_ADNY01000013.1"/>
</dbReference>
<dbReference type="InterPro" id="IPR000994">
    <property type="entry name" value="Pept_M24"/>
</dbReference>
<dbReference type="SUPFAM" id="SSF53092">
    <property type="entry name" value="Creatinase/prolidase N-terminal domain"/>
    <property type="match status" value="1"/>
</dbReference>
<dbReference type="InterPro" id="IPR036005">
    <property type="entry name" value="Creatinase/aminopeptidase-like"/>
</dbReference>
<evidence type="ECO:0000256" key="1">
    <source>
        <dbReference type="ARBA" id="ARBA00022723"/>
    </source>
</evidence>